<evidence type="ECO:0000256" key="5">
    <source>
        <dbReference type="SAM" id="MobiDB-lite"/>
    </source>
</evidence>
<name>A0A507R4G0_MONPU</name>
<feature type="region of interest" description="Disordered" evidence="5">
    <location>
        <begin position="513"/>
        <end position="607"/>
    </location>
</feature>
<dbReference type="Gene3D" id="3.40.50.10190">
    <property type="entry name" value="BRCT domain"/>
    <property type="match status" value="1"/>
</dbReference>
<dbReference type="GO" id="GO:0003676">
    <property type="term" value="F:nucleic acid binding"/>
    <property type="evidence" value="ECO:0007669"/>
    <property type="project" value="InterPro"/>
</dbReference>
<dbReference type="AlphaFoldDB" id="A0A507R4G0"/>
<feature type="compositionally biased region" description="Polar residues" evidence="5">
    <location>
        <begin position="189"/>
        <end position="206"/>
    </location>
</feature>
<dbReference type="FunFam" id="6.10.250.3410:FF:000001">
    <property type="entry name" value="Protein DBF4 homolog A"/>
    <property type="match status" value="1"/>
</dbReference>
<dbReference type="GO" id="GO:0010571">
    <property type="term" value="P:positive regulation of nuclear cell cycle DNA replication"/>
    <property type="evidence" value="ECO:0007669"/>
    <property type="project" value="TreeGrafter"/>
</dbReference>
<feature type="compositionally biased region" description="Basic and acidic residues" evidence="5">
    <location>
        <begin position="379"/>
        <end position="393"/>
    </location>
</feature>
<keyword evidence="2 4" id="KW-0863">Zinc-finger</keyword>
<feature type="domain" description="DBF4-type" evidence="6">
    <location>
        <begin position="600"/>
        <end position="649"/>
    </location>
</feature>
<feature type="region of interest" description="Disordered" evidence="5">
    <location>
        <begin position="1"/>
        <end position="35"/>
    </location>
</feature>
<feature type="compositionally biased region" description="Polar residues" evidence="5">
    <location>
        <begin position="536"/>
        <end position="550"/>
    </location>
</feature>
<dbReference type="Pfam" id="PF08630">
    <property type="entry name" value="Dfp1_Him1_M"/>
    <property type="match status" value="1"/>
</dbReference>
<keyword evidence="8" id="KW-1185">Reference proteome</keyword>
<accession>A0A507R4G0</accession>
<feature type="region of interest" description="Disordered" evidence="5">
    <location>
        <begin position="173"/>
        <end position="209"/>
    </location>
</feature>
<sequence>MSTRRPPLANVPNATNSPHRPGLVPTKRSRAISSTQIDVSYGQPLSKKHVVDGMDQDSRSPPRAKMLATGTDAKVFSRRSNNTQPSAFERKLVAVRDKERQLRTTRPEKTPAETLDTIRQWQRHYRRAFPQFVFYFDSIPEDSRSKCSRQVLALGAREEKFFSRLVTHVVTTRPIPPETDAGSVAESGVQCTADQQDNTVNPSTLEKNPDGRVHMSLKNDARRDQSADVLYRARQMGMKIWALEKLQRMITTINDEDIGGHHNHYRYHNDSVSQKARGGPDLTQVLRNELVNGPSDRDPLLSVKEMVLFRGPFIFIHDMDEKTRPVMVREYPRVARKEDGIWPQFKSAPVGKCPFIEEPLSERELLRIRAYRQEREKKAAAKITREGEGKSKNPDSTQHTVESKASLQVQDKVKEEDDGDHAFPRFQPSMQRMASVKQEYLTKSSESFVPPRFSRTGPFYAGREPAASGVQPSNVTSAIRSQMISSTAAAPGAKAGISKEVHELKRKVLEKNNGGFSAPGIPSSHRVADVSAAARPTQSQGSAPSKTVPQENLADMREDDTTLSESNKATVQPSGDLSKNDRKRKLRERERERAQQQRRRNPKPGFCENCRDKFDDFDVHIQSRRHRKFALNPANWKELDALLCFSGGGQFTHHFLYLYPERLVAASIGAPGRVTLLDAEQPWPVGIADVQSRFCRTIDIQRIRHVATQLIVGAADDEIHGGPEFMKWVSRFRKQDKDKALQPESHLPLMNQDRAQSMQSLHKSW</sequence>
<gene>
    <name evidence="7" type="ORF">MPDQ_000108</name>
</gene>
<dbReference type="STRING" id="5098.A0A507R4G0"/>
<dbReference type="GO" id="GO:0031431">
    <property type="term" value="C:Dbf4-dependent protein kinase complex"/>
    <property type="evidence" value="ECO:0007669"/>
    <property type="project" value="TreeGrafter"/>
</dbReference>
<dbReference type="InterPro" id="IPR036420">
    <property type="entry name" value="BRCT_dom_sf"/>
</dbReference>
<dbReference type="EMBL" id="VIFY01000001">
    <property type="protein sequence ID" value="TQB77567.1"/>
    <property type="molecule type" value="Genomic_DNA"/>
</dbReference>
<feature type="compositionally biased region" description="Polar residues" evidence="5">
    <location>
        <begin position="563"/>
        <end position="577"/>
    </location>
</feature>
<keyword evidence="3" id="KW-0862">Zinc</keyword>
<dbReference type="Proteomes" id="UP000319663">
    <property type="component" value="Unassembled WGS sequence"/>
</dbReference>
<dbReference type="GO" id="GO:0008270">
    <property type="term" value="F:zinc ion binding"/>
    <property type="evidence" value="ECO:0007669"/>
    <property type="project" value="UniProtKB-KW"/>
</dbReference>
<dbReference type="InterPro" id="IPR051590">
    <property type="entry name" value="Replication_Regulatory_Kinase"/>
</dbReference>
<dbReference type="SMART" id="SM00586">
    <property type="entry name" value="ZnF_DBF"/>
    <property type="match status" value="1"/>
</dbReference>
<dbReference type="SUPFAM" id="SSF52113">
    <property type="entry name" value="BRCT domain"/>
    <property type="match status" value="1"/>
</dbReference>
<dbReference type="PANTHER" id="PTHR15375">
    <property type="entry name" value="ACTIVATOR OF S-PHASE KINASE-RELATED"/>
    <property type="match status" value="1"/>
</dbReference>
<evidence type="ECO:0000256" key="1">
    <source>
        <dbReference type="ARBA" id="ARBA00022723"/>
    </source>
</evidence>
<dbReference type="Gene3D" id="6.10.250.3410">
    <property type="entry name" value="DBF zinc finger"/>
    <property type="match status" value="1"/>
</dbReference>
<proteinExistence type="predicted"/>
<feature type="region of interest" description="Disordered" evidence="5">
    <location>
        <begin position="379"/>
        <end position="418"/>
    </location>
</feature>
<dbReference type="InterPro" id="IPR029058">
    <property type="entry name" value="AB_hydrolase_fold"/>
</dbReference>
<keyword evidence="1" id="KW-0479">Metal-binding</keyword>
<dbReference type="InterPro" id="IPR055116">
    <property type="entry name" value="DBF4_BRCT"/>
</dbReference>
<comment type="caution">
    <text evidence="7">The sequence shown here is derived from an EMBL/GenBank/DDBJ whole genome shotgun (WGS) entry which is preliminary data.</text>
</comment>
<evidence type="ECO:0000259" key="6">
    <source>
        <dbReference type="PROSITE" id="PS51265"/>
    </source>
</evidence>
<feature type="compositionally biased region" description="Polar residues" evidence="5">
    <location>
        <begin position="394"/>
        <end position="409"/>
    </location>
</feature>
<evidence type="ECO:0000313" key="8">
    <source>
        <dbReference type="Proteomes" id="UP000319663"/>
    </source>
</evidence>
<protein>
    <recommendedName>
        <fullName evidence="6">DBF4-type domain-containing protein</fullName>
    </recommendedName>
</protein>
<evidence type="ECO:0000256" key="2">
    <source>
        <dbReference type="ARBA" id="ARBA00022771"/>
    </source>
</evidence>
<dbReference type="PROSITE" id="PS51265">
    <property type="entry name" value="ZF_DBF4"/>
    <property type="match status" value="1"/>
</dbReference>
<organism evidence="7 8">
    <name type="scientific">Monascus purpureus</name>
    <name type="common">Red mold</name>
    <name type="synonym">Monascus anka</name>
    <dbReference type="NCBI Taxonomy" id="5098"/>
    <lineage>
        <taxon>Eukaryota</taxon>
        <taxon>Fungi</taxon>
        <taxon>Dikarya</taxon>
        <taxon>Ascomycota</taxon>
        <taxon>Pezizomycotina</taxon>
        <taxon>Eurotiomycetes</taxon>
        <taxon>Eurotiomycetidae</taxon>
        <taxon>Eurotiales</taxon>
        <taxon>Aspergillaceae</taxon>
        <taxon>Monascus</taxon>
    </lineage>
</organism>
<dbReference type="Pfam" id="PF07535">
    <property type="entry name" value="zf-DBF"/>
    <property type="match status" value="1"/>
</dbReference>
<dbReference type="CDD" id="cd00027">
    <property type="entry name" value="BRCT"/>
    <property type="match status" value="1"/>
</dbReference>
<dbReference type="PANTHER" id="PTHR15375:SF26">
    <property type="entry name" value="PROTEIN CHIFFON"/>
    <property type="match status" value="1"/>
</dbReference>
<dbReference type="GO" id="GO:0043539">
    <property type="term" value="F:protein serine/threonine kinase activator activity"/>
    <property type="evidence" value="ECO:0007669"/>
    <property type="project" value="TreeGrafter"/>
</dbReference>
<dbReference type="Gene3D" id="3.40.50.1820">
    <property type="entry name" value="alpha/beta hydrolase"/>
    <property type="match status" value="1"/>
</dbReference>
<dbReference type="InterPro" id="IPR006572">
    <property type="entry name" value="Znf_DBF"/>
</dbReference>
<dbReference type="GO" id="GO:1901987">
    <property type="term" value="P:regulation of cell cycle phase transition"/>
    <property type="evidence" value="ECO:0007669"/>
    <property type="project" value="TreeGrafter"/>
</dbReference>
<evidence type="ECO:0000256" key="3">
    <source>
        <dbReference type="ARBA" id="ARBA00022833"/>
    </source>
</evidence>
<feature type="compositionally biased region" description="Polar residues" evidence="5">
    <location>
        <begin position="753"/>
        <end position="765"/>
    </location>
</feature>
<feature type="region of interest" description="Disordered" evidence="5">
    <location>
        <begin position="741"/>
        <end position="765"/>
    </location>
</feature>
<evidence type="ECO:0000313" key="7">
    <source>
        <dbReference type="EMBL" id="TQB77567.1"/>
    </source>
</evidence>
<reference evidence="7 8" key="1">
    <citation type="submission" date="2019-06" db="EMBL/GenBank/DDBJ databases">
        <title>Wine fermentation using esterase from Monascus purpureus.</title>
        <authorList>
            <person name="Geng C."/>
            <person name="Zhang Y."/>
        </authorList>
    </citation>
    <scope>NUCLEOTIDE SEQUENCE [LARGE SCALE GENOMIC DNA]</scope>
    <source>
        <strain evidence="7">HQ1</strain>
    </source>
</reference>
<evidence type="ECO:0000256" key="4">
    <source>
        <dbReference type="PROSITE-ProRule" id="PRU00600"/>
    </source>
</evidence>
<dbReference type="InterPro" id="IPR013939">
    <property type="entry name" value="Regulatory_Dfp1/Him1"/>
</dbReference>
<dbReference type="InterPro" id="IPR038545">
    <property type="entry name" value="Znf_DBF_sf"/>
</dbReference>
<dbReference type="Pfam" id="PF22437">
    <property type="entry name" value="DBF4_BRCT"/>
    <property type="match status" value="1"/>
</dbReference>